<sequence length="246" mass="26747">MTRPWHWLMGLAAGAAVYIGLPYLLVQRGGLGIVTRGDPAGRQVALTFDDGPDPSSTPPVLDTLRAAGVQATFFILPALARQHPELLRRLLAEGHEVLPHAHRHRHAWTLLPWTAFRDPGRATHEVEALTGTRPRCQRPPHGAYSLATVLGQRAAGVTGIHWTVEARDWAPDATPDTVRAAVQRQVTPGGIIVLHDAGPGARTTPAALPGILADLHRRGFEVVPLRDLRGARPGTLRDVWRTLRGR</sequence>
<protein>
    <submittedName>
        <fullName evidence="3">Polysaccharide deacetylase</fullName>
    </submittedName>
</protein>
<name>A0A100HLY2_9DEIO</name>
<accession>A0A100HLY2</accession>
<dbReference type="PANTHER" id="PTHR10587">
    <property type="entry name" value="GLYCOSYL TRANSFERASE-RELATED"/>
    <property type="match status" value="1"/>
</dbReference>
<dbReference type="InterPro" id="IPR050248">
    <property type="entry name" value="Polysacc_deacetylase_ArnD"/>
</dbReference>
<keyword evidence="4" id="KW-1185">Reference proteome</keyword>
<evidence type="ECO:0000313" key="4">
    <source>
        <dbReference type="Proteomes" id="UP000056209"/>
    </source>
</evidence>
<keyword evidence="1" id="KW-0472">Membrane</keyword>
<dbReference type="AlphaFoldDB" id="A0A100HLY2"/>
<dbReference type="InterPro" id="IPR002509">
    <property type="entry name" value="NODB_dom"/>
</dbReference>
<dbReference type="Pfam" id="PF01522">
    <property type="entry name" value="Polysacc_deac_1"/>
    <property type="match status" value="1"/>
</dbReference>
<proteinExistence type="predicted"/>
<dbReference type="EMBL" id="BCMS01000001">
    <property type="protein sequence ID" value="GAQ21889.1"/>
    <property type="molecule type" value="Genomic_DNA"/>
</dbReference>
<dbReference type="InterPro" id="IPR011330">
    <property type="entry name" value="Glyco_hydro/deAcase_b/a-brl"/>
</dbReference>
<feature type="transmembrane region" description="Helical" evidence="1">
    <location>
        <begin position="6"/>
        <end position="26"/>
    </location>
</feature>
<dbReference type="GO" id="GO:0016810">
    <property type="term" value="F:hydrolase activity, acting on carbon-nitrogen (but not peptide) bonds"/>
    <property type="evidence" value="ECO:0007669"/>
    <property type="project" value="InterPro"/>
</dbReference>
<dbReference type="RefSeq" id="WP_153013694.1">
    <property type="nucleotide sequence ID" value="NZ_BCMS01000001.1"/>
</dbReference>
<dbReference type="GO" id="GO:0005975">
    <property type="term" value="P:carbohydrate metabolic process"/>
    <property type="evidence" value="ECO:0007669"/>
    <property type="project" value="InterPro"/>
</dbReference>
<evidence type="ECO:0000259" key="2">
    <source>
        <dbReference type="PROSITE" id="PS51677"/>
    </source>
</evidence>
<dbReference type="PROSITE" id="PS51677">
    <property type="entry name" value="NODB"/>
    <property type="match status" value="1"/>
</dbReference>
<dbReference type="OrthoDB" id="62208at2"/>
<dbReference type="SUPFAM" id="SSF88713">
    <property type="entry name" value="Glycoside hydrolase/deacetylase"/>
    <property type="match status" value="1"/>
</dbReference>
<keyword evidence="1" id="KW-0812">Transmembrane</keyword>
<evidence type="ECO:0000256" key="1">
    <source>
        <dbReference type="SAM" id="Phobius"/>
    </source>
</evidence>
<comment type="caution">
    <text evidence="3">The sequence shown here is derived from an EMBL/GenBank/DDBJ whole genome shotgun (WGS) entry which is preliminary data.</text>
</comment>
<feature type="domain" description="NodB homology" evidence="2">
    <location>
        <begin position="42"/>
        <end position="223"/>
    </location>
</feature>
<dbReference type="Proteomes" id="UP000056209">
    <property type="component" value="Unassembled WGS sequence"/>
</dbReference>
<reference evidence="4" key="1">
    <citation type="submission" date="2015-11" db="EMBL/GenBank/DDBJ databases">
        <title>Draft Genome Sequence of the Radioresistant Bacterium Deinococcus grandis, Isolated from Freshwater Fish in Japan.</title>
        <authorList>
            <person name="Satoh K."/>
            <person name="Onodera T."/>
            <person name="Omoso K."/>
            <person name="Takeda-Yano K."/>
            <person name="Katayama T."/>
            <person name="Oono Y."/>
            <person name="Narumi I."/>
        </authorList>
    </citation>
    <scope>NUCLEOTIDE SEQUENCE [LARGE SCALE GENOMIC DNA]</scope>
    <source>
        <strain evidence="4">ATCC 43672</strain>
    </source>
</reference>
<organism evidence="3 4">
    <name type="scientific">Deinococcus grandis</name>
    <dbReference type="NCBI Taxonomy" id="57498"/>
    <lineage>
        <taxon>Bacteria</taxon>
        <taxon>Thermotogati</taxon>
        <taxon>Deinococcota</taxon>
        <taxon>Deinococci</taxon>
        <taxon>Deinococcales</taxon>
        <taxon>Deinococcaceae</taxon>
        <taxon>Deinococcus</taxon>
    </lineage>
</organism>
<keyword evidence="1" id="KW-1133">Transmembrane helix</keyword>
<gene>
    <name evidence="3" type="ORF">DEIGR_101916</name>
</gene>
<dbReference type="CDD" id="cd10959">
    <property type="entry name" value="CE4_NodB_like_3"/>
    <property type="match status" value="1"/>
</dbReference>
<dbReference type="Gene3D" id="3.20.20.370">
    <property type="entry name" value="Glycoside hydrolase/deacetylase"/>
    <property type="match status" value="1"/>
</dbReference>
<evidence type="ECO:0000313" key="3">
    <source>
        <dbReference type="EMBL" id="GAQ21889.1"/>
    </source>
</evidence>
<dbReference type="PANTHER" id="PTHR10587:SF137">
    <property type="entry name" value="4-DEOXY-4-FORMAMIDO-L-ARABINOSE-PHOSPHOUNDECAPRENOL DEFORMYLASE ARND-RELATED"/>
    <property type="match status" value="1"/>
</dbReference>